<proteinExistence type="predicted"/>
<organism evidence="1 2">
    <name type="scientific">Enterococcus raffinosus</name>
    <dbReference type="NCBI Taxonomy" id="71452"/>
    <lineage>
        <taxon>Bacteria</taxon>
        <taxon>Bacillati</taxon>
        <taxon>Bacillota</taxon>
        <taxon>Bacilli</taxon>
        <taxon>Lactobacillales</taxon>
        <taxon>Enterococcaceae</taxon>
        <taxon>Enterococcus</taxon>
    </lineage>
</organism>
<reference evidence="1" key="1">
    <citation type="submission" date="2023-03" db="EMBL/GenBank/DDBJ databases">
        <authorList>
            <person name="Shen W."/>
            <person name="Cai J."/>
        </authorList>
    </citation>
    <scope>NUCLEOTIDE SEQUENCE</scope>
    <source>
        <strain evidence="1">B646-2</strain>
    </source>
</reference>
<name>A0AAW8T7A7_9ENTE</name>
<protein>
    <submittedName>
        <fullName evidence="1">Uncharacterized protein</fullName>
    </submittedName>
</protein>
<dbReference type="Proteomes" id="UP001249240">
    <property type="component" value="Unassembled WGS sequence"/>
</dbReference>
<evidence type="ECO:0000313" key="2">
    <source>
        <dbReference type="Proteomes" id="UP001249240"/>
    </source>
</evidence>
<gene>
    <name evidence="1" type="ORF">P7D78_20585</name>
</gene>
<dbReference type="AlphaFoldDB" id="A0AAW8T7A7"/>
<accession>A0AAW8T7A7</accession>
<sequence>MRAETFEDVNEKSLKVVTNRSNIQFVMPDDEAPSNSEIFEFSRNEFNRFKEYLEAEANCIWKNLNPRVADSFESDYDEYYDREYNNEGGLKYIDREASTILLSLWPPYGSTNRLYQFNKRRMESFLFDLNY</sequence>
<dbReference type="RefSeq" id="WP_148405789.1">
    <property type="nucleotide sequence ID" value="NZ_CABLCA010000107.1"/>
</dbReference>
<evidence type="ECO:0000313" key="1">
    <source>
        <dbReference type="EMBL" id="MDT2540507.1"/>
    </source>
</evidence>
<comment type="caution">
    <text evidence="1">The sequence shown here is derived from an EMBL/GenBank/DDBJ whole genome shotgun (WGS) entry which is preliminary data.</text>
</comment>
<dbReference type="EMBL" id="JARPXM010000048">
    <property type="protein sequence ID" value="MDT2540507.1"/>
    <property type="molecule type" value="Genomic_DNA"/>
</dbReference>